<evidence type="ECO:0000313" key="2">
    <source>
        <dbReference type="Proteomes" id="UP000237347"/>
    </source>
</evidence>
<dbReference type="Proteomes" id="UP000237347">
    <property type="component" value="Unassembled WGS sequence"/>
</dbReference>
<comment type="caution">
    <text evidence="1">The sequence shown here is derived from an EMBL/GenBank/DDBJ whole genome shotgun (WGS) entry which is preliminary data.</text>
</comment>
<dbReference type="EMBL" id="PKMF04000008">
    <property type="protein sequence ID" value="KAK7860237.1"/>
    <property type="molecule type" value="Genomic_DNA"/>
</dbReference>
<sequence length="99" mass="11520">MLYLCIKPSNIPENKRDIHHRPPQLPFRLVEGLEEIDVRKKYKRRGIFRNIPNWEKKGAPFMNHSLKPVVSLIQHGTWNMLAGTSIQIIQSAQSGRVFC</sequence>
<reference evidence="1 2" key="1">
    <citation type="journal article" date="2018" name="Sci. Data">
        <title>The draft genome sequence of cork oak.</title>
        <authorList>
            <person name="Ramos A.M."/>
            <person name="Usie A."/>
            <person name="Barbosa P."/>
            <person name="Barros P.M."/>
            <person name="Capote T."/>
            <person name="Chaves I."/>
            <person name="Simoes F."/>
            <person name="Abreu I."/>
            <person name="Carrasquinho I."/>
            <person name="Faro C."/>
            <person name="Guimaraes J.B."/>
            <person name="Mendonca D."/>
            <person name="Nobrega F."/>
            <person name="Rodrigues L."/>
            <person name="Saibo N.J.M."/>
            <person name="Varela M.C."/>
            <person name="Egas C."/>
            <person name="Matos J."/>
            <person name="Miguel C.M."/>
            <person name="Oliveira M.M."/>
            <person name="Ricardo C.P."/>
            <person name="Goncalves S."/>
        </authorList>
    </citation>
    <scope>NUCLEOTIDE SEQUENCE [LARGE SCALE GENOMIC DNA]</scope>
    <source>
        <strain evidence="2">cv. HL8</strain>
    </source>
</reference>
<keyword evidence="2" id="KW-1185">Reference proteome</keyword>
<name>A0AAW0M895_QUESU</name>
<proteinExistence type="predicted"/>
<protein>
    <submittedName>
        <fullName evidence="1">Uncharacterized protein</fullName>
    </submittedName>
</protein>
<evidence type="ECO:0000313" key="1">
    <source>
        <dbReference type="EMBL" id="KAK7860237.1"/>
    </source>
</evidence>
<gene>
    <name evidence="1" type="ORF">CFP56_042234</name>
</gene>
<organism evidence="1 2">
    <name type="scientific">Quercus suber</name>
    <name type="common">Cork oak</name>
    <dbReference type="NCBI Taxonomy" id="58331"/>
    <lineage>
        <taxon>Eukaryota</taxon>
        <taxon>Viridiplantae</taxon>
        <taxon>Streptophyta</taxon>
        <taxon>Embryophyta</taxon>
        <taxon>Tracheophyta</taxon>
        <taxon>Spermatophyta</taxon>
        <taxon>Magnoliopsida</taxon>
        <taxon>eudicotyledons</taxon>
        <taxon>Gunneridae</taxon>
        <taxon>Pentapetalae</taxon>
        <taxon>rosids</taxon>
        <taxon>fabids</taxon>
        <taxon>Fagales</taxon>
        <taxon>Fagaceae</taxon>
        <taxon>Quercus</taxon>
    </lineage>
</organism>
<dbReference type="AlphaFoldDB" id="A0AAW0M895"/>
<accession>A0AAW0M895</accession>